<evidence type="ECO:0000313" key="1">
    <source>
        <dbReference type="EMBL" id="GMS97404.1"/>
    </source>
</evidence>
<dbReference type="Proteomes" id="UP001432027">
    <property type="component" value="Unassembled WGS sequence"/>
</dbReference>
<reference evidence="1" key="1">
    <citation type="submission" date="2023-10" db="EMBL/GenBank/DDBJ databases">
        <title>Genome assembly of Pristionchus species.</title>
        <authorList>
            <person name="Yoshida K."/>
            <person name="Sommer R.J."/>
        </authorList>
    </citation>
    <scope>NUCLEOTIDE SEQUENCE</scope>
    <source>
        <strain evidence="1">RS0144</strain>
    </source>
</reference>
<evidence type="ECO:0008006" key="3">
    <source>
        <dbReference type="Google" id="ProtNLM"/>
    </source>
</evidence>
<evidence type="ECO:0000313" key="2">
    <source>
        <dbReference type="Proteomes" id="UP001432027"/>
    </source>
</evidence>
<keyword evidence="2" id="KW-1185">Reference proteome</keyword>
<organism evidence="1 2">
    <name type="scientific">Pristionchus entomophagus</name>
    <dbReference type="NCBI Taxonomy" id="358040"/>
    <lineage>
        <taxon>Eukaryota</taxon>
        <taxon>Metazoa</taxon>
        <taxon>Ecdysozoa</taxon>
        <taxon>Nematoda</taxon>
        <taxon>Chromadorea</taxon>
        <taxon>Rhabditida</taxon>
        <taxon>Rhabditina</taxon>
        <taxon>Diplogasteromorpha</taxon>
        <taxon>Diplogasteroidea</taxon>
        <taxon>Neodiplogasteridae</taxon>
        <taxon>Pristionchus</taxon>
    </lineage>
</organism>
<dbReference type="AlphaFoldDB" id="A0AAV5TTU0"/>
<feature type="non-terminal residue" evidence="1">
    <location>
        <position position="1"/>
    </location>
</feature>
<comment type="caution">
    <text evidence="1">The sequence shown here is derived from an EMBL/GenBank/DDBJ whole genome shotgun (WGS) entry which is preliminary data.</text>
</comment>
<proteinExistence type="predicted"/>
<dbReference type="CDD" id="cd09917">
    <property type="entry name" value="F-box_SF"/>
    <property type="match status" value="1"/>
</dbReference>
<gene>
    <name evidence="1" type="ORF">PENTCL1PPCAC_19579</name>
</gene>
<sequence length="183" mass="21487">QMSLDPVEELVDGLEKMEELYLGNFNQPIETDNEIGKEHGDYFNILGLPTELISYVFSFMSMEDRLRARVNKRLDIIELESKYEVEHMLIEEIEEVPIEVKEWMMEMKDAVDVEDGDEKKEKFDQRITFYKGKSYSSDCMKRIAQNASIGVLKIELSGSEKFHREIFNLIKDINIDFLISESR</sequence>
<dbReference type="EMBL" id="BTSX01000004">
    <property type="protein sequence ID" value="GMS97404.1"/>
    <property type="molecule type" value="Genomic_DNA"/>
</dbReference>
<name>A0AAV5TTU0_9BILA</name>
<feature type="non-terminal residue" evidence="1">
    <location>
        <position position="183"/>
    </location>
</feature>
<protein>
    <recommendedName>
        <fullName evidence="3">F-box domain-containing protein</fullName>
    </recommendedName>
</protein>
<accession>A0AAV5TTU0</accession>